<evidence type="ECO:0000256" key="1">
    <source>
        <dbReference type="SAM" id="MobiDB-lite"/>
    </source>
</evidence>
<dbReference type="SMART" id="SM00978">
    <property type="entry name" value="Tim44"/>
    <property type="match status" value="1"/>
</dbReference>
<evidence type="ECO:0000256" key="2">
    <source>
        <dbReference type="SAM" id="Phobius"/>
    </source>
</evidence>
<dbReference type="Proteomes" id="UP001589628">
    <property type="component" value="Unassembled WGS sequence"/>
</dbReference>
<evidence type="ECO:0000313" key="5">
    <source>
        <dbReference type="EMBL" id="MFB9887680.1"/>
    </source>
</evidence>
<feature type="region of interest" description="Disordered" evidence="1">
    <location>
        <begin position="135"/>
        <end position="155"/>
    </location>
</feature>
<dbReference type="SUPFAM" id="SSF54427">
    <property type="entry name" value="NTF2-like"/>
    <property type="match status" value="1"/>
</dbReference>
<feature type="transmembrane region" description="Helical" evidence="2">
    <location>
        <begin position="70"/>
        <end position="89"/>
    </location>
</feature>
<dbReference type="EMBL" id="JBHLZN010000005">
    <property type="protein sequence ID" value="MFB9887680.1"/>
    <property type="molecule type" value="Genomic_DNA"/>
</dbReference>
<keyword evidence="3" id="KW-0732">Signal</keyword>
<feature type="compositionally biased region" description="Low complexity" evidence="1">
    <location>
        <begin position="53"/>
        <end position="63"/>
    </location>
</feature>
<evidence type="ECO:0000259" key="4">
    <source>
        <dbReference type="SMART" id="SM00978"/>
    </source>
</evidence>
<evidence type="ECO:0000313" key="6">
    <source>
        <dbReference type="Proteomes" id="UP001589628"/>
    </source>
</evidence>
<name>A0ABV5ZEM1_9GAMM</name>
<dbReference type="Pfam" id="PF04280">
    <property type="entry name" value="Tim44"/>
    <property type="match status" value="1"/>
</dbReference>
<feature type="transmembrane region" description="Helical" evidence="2">
    <location>
        <begin position="96"/>
        <end position="115"/>
    </location>
</feature>
<feature type="region of interest" description="Disordered" evidence="1">
    <location>
        <begin position="44"/>
        <end position="63"/>
    </location>
</feature>
<evidence type="ECO:0000256" key="3">
    <source>
        <dbReference type="SAM" id="SignalP"/>
    </source>
</evidence>
<proteinExistence type="predicted"/>
<comment type="caution">
    <text evidence="5">The sequence shown here is derived from an EMBL/GenBank/DDBJ whole genome shotgun (WGS) entry which is preliminary data.</text>
</comment>
<keyword evidence="2" id="KW-0472">Membrane</keyword>
<gene>
    <name evidence="5" type="ORF">ACFFLH_14785</name>
</gene>
<feature type="chain" id="PRO_5045415764" evidence="3">
    <location>
        <begin position="25"/>
        <end position="296"/>
    </location>
</feature>
<dbReference type="InterPro" id="IPR007379">
    <property type="entry name" value="Tim44-like_dom"/>
</dbReference>
<keyword evidence="2" id="KW-0812">Transmembrane</keyword>
<reference evidence="5 6" key="1">
    <citation type="submission" date="2024-09" db="EMBL/GenBank/DDBJ databases">
        <authorList>
            <person name="Sun Q."/>
            <person name="Mori K."/>
        </authorList>
    </citation>
    <scope>NUCLEOTIDE SEQUENCE [LARGE SCALE GENOMIC DNA]</scope>
    <source>
        <strain evidence="5 6">ATCC 51285</strain>
    </source>
</reference>
<protein>
    <submittedName>
        <fullName evidence="5">Tim44 domain-containing protein</fullName>
    </submittedName>
</protein>
<dbReference type="Gene3D" id="3.10.450.240">
    <property type="match status" value="1"/>
</dbReference>
<feature type="signal peptide" evidence="3">
    <location>
        <begin position="1"/>
        <end position="24"/>
    </location>
</feature>
<dbReference type="PANTHER" id="PTHR41542">
    <property type="entry name" value="BLL5807 PROTEIN"/>
    <property type="match status" value="1"/>
</dbReference>
<dbReference type="PANTHER" id="PTHR41542:SF1">
    <property type="entry name" value="BLL5807 PROTEIN"/>
    <property type="match status" value="1"/>
</dbReference>
<dbReference type="RefSeq" id="WP_027312102.1">
    <property type="nucleotide sequence ID" value="NZ_JBHLZN010000005.1"/>
</dbReference>
<feature type="domain" description="Tim44-like" evidence="4">
    <location>
        <begin position="164"/>
        <end position="295"/>
    </location>
</feature>
<dbReference type="InterPro" id="IPR032710">
    <property type="entry name" value="NTF2-like_dom_sf"/>
</dbReference>
<accession>A0ABV5ZEM1</accession>
<keyword evidence="2" id="KW-1133">Transmembrane helix</keyword>
<sequence>MRALVTLFSSLCLLLTLGLQPVEAAKLGGGKSFGKSYSAPAKPTYAPKQASQPTAAPTNTATAAPKKSGLMGGMLGGLLAGGLLGALFFGGAFDGIGLMDILIIAVIAFVLFRLFKRKAAAAQQAQPAYAGAGAAQPYQQPATPEPQSSPAMRAGHFGNGEQGLMAELATDIQTPAWFKKDAFLEEARNHFRQLQRAWDQADYATLADYMTPELFAQLKAEREALAGPQHTDVESVMVDLINYQEVNGMAVVSLQFSGWVREEQQGPTTEFSEVWHLSKPLDNAQGAWQIEGIQQH</sequence>
<keyword evidence="6" id="KW-1185">Reference proteome</keyword>
<organism evidence="5 6">
    <name type="scientific">Balneatrix alpica</name>
    <dbReference type="NCBI Taxonomy" id="75684"/>
    <lineage>
        <taxon>Bacteria</taxon>
        <taxon>Pseudomonadati</taxon>
        <taxon>Pseudomonadota</taxon>
        <taxon>Gammaproteobacteria</taxon>
        <taxon>Oceanospirillales</taxon>
        <taxon>Balneatrichaceae</taxon>
        <taxon>Balneatrix</taxon>
    </lineage>
</organism>